<feature type="region of interest" description="Disordered" evidence="1">
    <location>
        <begin position="696"/>
        <end position="725"/>
    </location>
</feature>
<protein>
    <submittedName>
        <fullName evidence="3">Uncharacterized protein</fullName>
    </submittedName>
</protein>
<evidence type="ECO:0000313" key="3">
    <source>
        <dbReference type="EMBL" id="PPJ56953.1"/>
    </source>
</evidence>
<keyword evidence="2" id="KW-0812">Transmembrane</keyword>
<feature type="compositionally biased region" description="Pro residues" evidence="1">
    <location>
        <begin position="715"/>
        <end position="725"/>
    </location>
</feature>
<dbReference type="OrthoDB" id="3540210at2759"/>
<accession>A0A2S6CB97</accession>
<dbReference type="Proteomes" id="UP000237631">
    <property type="component" value="Unassembled WGS sequence"/>
</dbReference>
<keyword evidence="4" id="KW-1185">Reference proteome</keyword>
<reference evidence="4" key="1">
    <citation type="journal article" date="2017" name="bioRxiv">
        <title>Conservation of a gene cluster reveals novel cercosporin biosynthetic mechanisms and extends production to the genus Colletotrichum.</title>
        <authorList>
            <person name="de Jonge R."/>
            <person name="Ebert M.K."/>
            <person name="Huitt-Roehl C.R."/>
            <person name="Pal P."/>
            <person name="Suttle J.C."/>
            <person name="Spanner R.E."/>
            <person name="Neubauer J.D."/>
            <person name="Jurick W.M.II."/>
            <person name="Stott K.A."/>
            <person name="Secor G.A."/>
            <person name="Thomma B.P.H.J."/>
            <person name="Van de Peer Y."/>
            <person name="Townsend C.A."/>
            <person name="Bolton M.D."/>
        </authorList>
    </citation>
    <scope>NUCLEOTIDE SEQUENCE [LARGE SCALE GENOMIC DNA]</scope>
    <source>
        <strain evidence="4">CBS538.71</strain>
    </source>
</reference>
<sequence>MASYVSGNTTAEYPILLNRPWMNYSKDTLSAWTITVTAERGAILIAVLALLVRVAGESLWTIIACALHQYRARNGPETAVFRQLQVILRNAGSSVTSVLEMINTGWTSRKNAPQSLSKAMVLALFPLSVVLSFTVAGILVAKVAVPAYESNQVLLKPTACGLTAYTEPGTFFRHESKPSDDIRQSRAYVDRCFGRPNGTSGCSQLPLQQLPYEADTSASCPFNGLCTLGDNGAMRMDTGLLDSHVHLGINAKEEDRVGFQIVSTCSVLADFDFQEIVRNPYDELPAIQAVIRANLGSVGSQNFTWEYNTVQATQSIAYTIHPFWHNAGSKLTWQPIDELKFDDADTTVAFLAANKVLYTEPVFDPMFSANGTYTIKGTLDNQTYLEPDHYFTTVACTDQLRLCNSATGKCSPLDGMTTIRFDPLELNYKQIATVERIIYARWASHIYTVIYPQGPSAVSAYDQIYERYSGPLPDNQWQKEVEGWYQTALANLQFRIAEMPNHKWGEMDKDSPFYTPVESLNYSGAQAMKDLCHQQLMRSTAQYQSFSMAGLLIVIIVSCIIILTSWVIDTCVGVQKNRRPGGDKRHKRLAWIADGKLQLLRMALQNGGHAEWTNEDKVTPIRSPADQKNIAPVVERVDASGEIRVHYDADAYGHGAVRYTAYSPPKVEQDQGTYRRVQAGTDETARLETMHDTQYYGNRSATGGREGVVESAAPLLPPRKPVPRM</sequence>
<gene>
    <name evidence="3" type="ORF">CBER1_02221</name>
</gene>
<dbReference type="AlphaFoldDB" id="A0A2S6CB97"/>
<comment type="caution">
    <text evidence="3">The sequence shown here is derived from an EMBL/GenBank/DDBJ whole genome shotgun (WGS) entry which is preliminary data.</text>
</comment>
<evidence type="ECO:0000256" key="1">
    <source>
        <dbReference type="SAM" id="MobiDB-lite"/>
    </source>
</evidence>
<feature type="transmembrane region" description="Helical" evidence="2">
    <location>
        <begin position="119"/>
        <end position="141"/>
    </location>
</feature>
<feature type="transmembrane region" description="Helical" evidence="2">
    <location>
        <begin position="546"/>
        <end position="568"/>
    </location>
</feature>
<evidence type="ECO:0000313" key="4">
    <source>
        <dbReference type="Proteomes" id="UP000237631"/>
    </source>
</evidence>
<keyword evidence="2" id="KW-0472">Membrane</keyword>
<evidence type="ECO:0000256" key="2">
    <source>
        <dbReference type="SAM" id="Phobius"/>
    </source>
</evidence>
<keyword evidence="2" id="KW-1133">Transmembrane helix</keyword>
<name>A0A2S6CB97_9PEZI</name>
<proteinExistence type="predicted"/>
<dbReference type="EMBL" id="PNEN01000504">
    <property type="protein sequence ID" value="PPJ56953.1"/>
    <property type="molecule type" value="Genomic_DNA"/>
</dbReference>
<organism evidence="3 4">
    <name type="scientific">Cercospora berteroae</name>
    <dbReference type="NCBI Taxonomy" id="357750"/>
    <lineage>
        <taxon>Eukaryota</taxon>
        <taxon>Fungi</taxon>
        <taxon>Dikarya</taxon>
        <taxon>Ascomycota</taxon>
        <taxon>Pezizomycotina</taxon>
        <taxon>Dothideomycetes</taxon>
        <taxon>Dothideomycetidae</taxon>
        <taxon>Mycosphaerellales</taxon>
        <taxon>Mycosphaerellaceae</taxon>
        <taxon>Cercospora</taxon>
    </lineage>
</organism>